<gene>
    <name evidence="1" type="ORF">pW4_14</name>
</gene>
<accession>A0A3T0II42</accession>
<keyword evidence="2" id="KW-1185">Reference proteome</keyword>
<organism evidence="1 2">
    <name type="scientific">Bacillus phage pW4</name>
    <dbReference type="NCBI Taxonomy" id="2500560"/>
    <lineage>
        <taxon>Viruses</taxon>
        <taxon>Duplodnaviria</taxon>
        <taxon>Heunggongvirae</taxon>
        <taxon>Uroviricota</taxon>
        <taxon>Caudoviricetes</taxon>
        <taxon>Sejongvirinae</taxon>
        <taxon>Yihwangvirus</taxon>
        <taxon>Yihwangvirus pW4</taxon>
    </lineage>
</organism>
<reference evidence="1 2" key="1">
    <citation type="submission" date="2018-12" db="EMBL/GenBank/DDBJ databases">
        <title>Characterization of novel siphovirus infecting Emetic Bacillus cereus.</title>
        <authorList>
            <person name="Hu X."/>
            <person name="Wan X."/>
            <person name="Geng P."/>
            <person name="Yuan Z."/>
        </authorList>
    </citation>
    <scope>NUCLEOTIDE SEQUENCE [LARGE SCALE GENOMIC DNA]</scope>
</reference>
<proteinExistence type="predicted"/>
<sequence length="81" mass="9319">MELSSEGGYQMIRKEQGYVLMTSCGRLLSERSGSYQFVTDHFSAKFFQELGESREAQKKAWEMWGETLFVVPSERTINLLG</sequence>
<dbReference type="EMBL" id="MK288022">
    <property type="protein sequence ID" value="AZU99036.1"/>
    <property type="molecule type" value="Genomic_DNA"/>
</dbReference>
<name>A0A3T0II42_9CAUD</name>
<evidence type="ECO:0000313" key="1">
    <source>
        <dbReference type="EMBL" id="AZU99036.1"/>
    </source>
</evidence>
<evidence type="ECO:0000313" key="2">
    <source>
        <dbReference type="Proteomes" id="UP000288674"/>
    </source>
</evidence>
<dbReference type="Proteomes" id="UP000288674">
    <property type="component" value="Segment"/>
</dbReference>
<protein>
    <submittedName>
        <fullName evidence="1">Uncharacterized protein</fullName>
    </submittedName>
</protein>